<dbReference type="PATRIC" id="fig|476272.21.peg.3187"/>
<dbReference type="EMBL" id="ACBZ01000004">
    <property type="protein sequence ID" value="EEG50887.1"/>
    <property type="molecule type" value="Genomic_DNA"/>
</dbReference>
<reference evidence="1 2" key="2">
    <citation type="submission" date="2009-02" db="EMBL/GenBank/DDBJ databases">
        <title>Draft genome sequence of Blautia hydrogenotrophica DSM 10507 (Ruminococcus hydrogenotrophicus DSM 10507).</title>
        <authorList>
            <person name="Sudarsanam P."/>
            <person name="Ley R."/>
            <person name="Guruge J."/>
            <person name="Turnbaugh P.J."/>
            <person name="Mahowald M."/>
            <person name="Liep D."/>
            <person name="Gordon J."/>
        </authorList>
    </citation>
    <scope>NUCLEOTIDE SEQUENCE [LARGE SCALE GENOMIC DNA]</scope>
    <source>
        <strain evidence="2">DSM 10507 / JCM 14656 / S5a33</strain>
    </source>
</reference>
<dbReference type="HOGENOM" id="CLU_1892119_0_0_9"/>
<comment type="caution">
    <text evidence="1">The sequence shown here is derived from an EMBL/GenBank/DDBJ whole genome shotgun (WGS) entry which is preliminary data.</text>
</comment>
<dbReference type="Proteomes" id="UP000003100">
    <property type="component" value="Unassembled WGS sequence"/>
</dbReference>
<keyword evidence="2" id="KW-1185">Reference proteome</keyword>
<organism evidence="1 2">
    <name type="scientific">Blautia hydrogenotrophica (strain DSM 10507 / JCM 14656 / S5a33)</name>
    <name type="common">Ruminococcus hydrogenotrophicus</name>
    <dbReference type="NCBI Taxonomy" id="476272"/>
    <lineage>
        <taxon>Bacteria</taxon>
        <taxon>Bacillati</taxon>
        <taxon>Bacillota</taxon>
        <taxon>Clostridia</taxon>
        <taxon>Lachnospirales</taxon>
        <taxon>Lachnospiraceae</taxon>
        <taxon>Blautia</taxon>
    </lineage>
</organism>
<proteinExistence type="predicted"/>
<protein>
    <submittedName>
        <fullName evidence="1">Uncharacterized protein</fullName>
    </submittedName>
</protein>
<dbReference type="AlphaFoldDB" id="C0CH68"/>
<name>C0CH68_BLAHS</name>
<evidence type="ECO:0000313" key="2">
    <source>
        <dbReference type="Proteomes" id="UP000003100"/>
    </source>
</evidence>
<evidence type="ECO:0000313" key="1">
    <source>
        <dbReference type="EMBL" id="EEG50887.1"/>
    </source>
</evidence>
<reference evidence="1 2" key="1">
    <citation type="submission" date="2009-01" db="EMBL/GenBank/DDBJ databases">
        <authorList>
            <person name="Fulton L."/>
            <person name="Clifton S."/>
            <person name="Fulton B."/>
            <person name="Xu J."/>
            <person name="Minx P."/>
            <person name="Pepin K.H."/>
            <person name="Johnson M."/>
            <person name="Bhonagiri V."/>
            <person name="Nash W.E."/>
            <person name="Mardis E.R."/>
            <person name="Wilson R.K."/>
        </authorList>
    </citation>
    <scope>NUCLEOTIDE SEQUENCE [LARGE SCALE GENOMIC DNA]</scope>
    <source>
        <strain evidence="2">DSM 10507 / JCM 14656 / S5a33</strain>
    </source>
</reference>
<accession>C0CH68</accession>
<gene>
    <name evidence="1" type="ORF">RUMHYD_00181</name>
</gene>
<sequence>MKGDLSFSEYIGVVIGADGYFSFIDAYKFPEIMCFPGKRKSAHVFKVMKRKQLLNLKFFLKGNTLIIHKRYLVFASLCCQSIDTIYLYHSLSMLKMQSENADCANEIEYKTKIFSAGYFTMISDQTKTQRTKSQ</sequence>